<dbReference type="Pfam" id="PF09362">
    <property type="entry name" value="DUF1996"/>
    <property type="match status" value="1"/>
</dbReference>
<evidence type="ECO:0000313" key="5">
    <source>
        <dbReference type="Proteomes" id="UP001275084"/>
    </source>
</evidence>
<evidence type="ECO:0000256" key="1">
    <source>
        <dbReference type="SAM" id="MobiDB-lite"/>
    </source>
</evidence>
<dbReference type="PANTHER" id="PTHR43662:SF7">
    <property type="entry name" value="DUF1996 DOMAIN-CONTAINING PROTEIN"/>
    <property type="match status" value="1"/>
</dbReference>
<evidence type="ECO:0000313" key="4">
    <source>
        <dbReference type="EMBL" id="KAK3359858.1"/>
    </source>
</evidence>
<reference evidence="4" key="2">
    <citation type="submission" date="2023-06" db="EMBL/GenBank/DDBJ databases">
        <authorList>
            <consortium name="Lawrence Berkeley National Laboratory"/>
            <person name="Haridas S."/>
            <person name="Hensen N."/>
            <person name="Bonometti L."/>
            <person name="Westerberg I."/>
            <person name="Brannstrom I.O."/>
            <person name="Guillou S."/>
            <person name="Cros-Aarteil S."/>
            <person name="Calhoun S."/>
            <person name="Kuo A."/>
            <person name="Mondo S."/>
            <person name="Pangilinan J."/>
            <person name="Riley R."/>
            <person name="Labutti K."/>
            <person name="Andreopoulos B."/>
            <person name="Lipzen A."/>
            <person name="Chen C."/>
            <person name="Yanf M."/>
            <person name="Daum C."/>
            <person name="Ng V."/>
            <person name="Clum A."/>
            <person name="Steindorff A."/>
            <person name="Ohm R."/>
            <person name="Martin F."/>
            <person name="Silar P."/>
            <person name="Natvig D."/>
            <person name="Lalanne C."/>
            <person name="Gautier V."/>
            <person name="Ament-Velasquez S.L."/>
            <person name="Kruys A."/>
            <person name="Hutchinson M.I."/>
            <person name="Powell A.J."/>
            <person name="Barry K."/>
            <person name="Miller A.N."/>
            <person name="Grigoriev I.V."/>
            <person name="Debuchy R."/>
            <person name="Gladieux P."/>
            <person name="Thoren M.H."/>
            <person name="Johannesson H."/>
        </authorList>
    </citation>
    <scope>NUCLEOTIDE SEQUENCE</scope>
    <source>
        <strain evidence="4">CBS 955.72</strain>
    </source>
</reference>
<gene>
    <name evidence="4" type="ORF">B0T25DRAFT_588585</name>
</gene>
<feature type="domain" description="DUF1996" evidence="3">
    <location>
        <begin position="34"/>
        <end position="291"/>
    </location>
</feature>
<name>A0AAJ0MI18_9PEZI</name>
<dbReference type="AlphaFoldDB" id="A0AAJ0MI18"/>
<comment type="caution">
    <text evidence="4">The sequence shown here is derived from an EMBL/GenBank/DDBJ whole genome shotgun (WGS) entry which is preliminary data.</text>
</comment>
<sequence length="510" mass="55570">MKASTPLALLGAVSGVSAFWRMECRGRVGVARIDPLVNPGEVAQHVHAIHGSSGFNENVSFDDLVNADCTSCAVTEDKSSYWAPVPYFKHANGSYELVEQVGGMLAYYFLFGDAANPNGQIKAFPENFRMIAGDSLRRNFSIGGLGAKIPDPEKSLWSLLGQTSQVDLAQRAVGFNCLNYQKNPEGSLHRHYMPEKDYLDANCQDGVRIEIMFPSCWNGKDLDSRNHRDHVAYPDLVMNGDCPKGFDVKIPGLFYETIWATNAFAGQEGEFVLSNGDIQGFGYHADFISGWKNDFLQEAVNTCTNPSGRIQDCPIFSIQDEDTQRKCGMKKMPSALTNEKVIGSIGNSLPGNVQIQYGPEPATNPNPGPQTTTVPVPTVGYSEGVKPTDTNYLPGQIFKETTSSSLESASATSTPATLTPAEESEAAFSAQAEPGITAAPEAPAAVEDGYEVIRTDYVTEGHVVKMVIVKEKVEYVTVTTTTATLTSTTQLLKARHDRHAHRHQHRHARP</sequence>
<dbReference type="PANTHER" id="PTHR43662">
    <property type="match status" value="1"/>
</dbReference>
<feature type="chain" id="PRO_5042539722" description="DUF1996 domain-containing protein" evidence="2">
    <location>
        <begin position="19"/>
        <end position="510"/>
    </location>
</feature>
<proteinExistence type="predicted"/>
<keyword evidence="2" id="KW-0732">Signal</keyword>
<evidence type="ECO:0000259" key="3">
    <source>
        <dbReference type="Pfam" id="PF09362"/>
    </source>
</evidence>
<accession>A0AAJ0MI18</accession>
<reference evidence="4" key="1">
    <citation type="journal article" date="2023" name="Mol. Phylogenet. Evol.">
        <title>Genome-scale phylogeny and comparative genomics of the fungal order Sordariales.</title>
        <authorList>
            <person name="Hensen N."/>
            <person name="Bonometti L."/>
            <person name="Westerberg I."/>
            <person name="Brannstrom I.O."/>
            <person name="Guillou S."/>
            <person name="Cros-Aarteil S."/>
            <person name="Calhoun S."/>
            <person name="Haridas S."/>
            <person name="Kuo A."/>
            <person name="Mondo S."/>
            <person name="Pangilinan J."/>
            <person name="Riley R."/>
            <person name="LaButti K."/>
            <person name="Andreopoulos B."/>
            <person name="Lipzen A."/>
            <person name="Chen C."/>
            <person name="Yan M."/>
            <person name="Daum C."/>
            <person name="Ng V."/>
            <person name="Clum A."/>
            <person name="Steindorff A."/>
            <person name="Ohm R.A."/>
            <person name="Martin F."/>
            <person name="Silar P."/>
            <person name="Natvig D.O."/>
            <person name="Lalanne C."/>
            <person name="Gautier V."/>
            <person name="Ament-Velasquez S.L."/>
            <person name="Kruys A."/>
            <person name="Hutchinson M.I."/>
            <person name="Powell A.J."/>
            <person name="Barry K."/>
            <person name="Miller A.N."/>
            <person name="Grigoriev I.V."/>
            <person name="Debuchy R."/>
            <person name="Gladieux P."/>
            <person name="Hiltunen Thoren M."/>
            <person name="Johannesson H."/>
        </authorList>
    </citation>
    <scope>NUCLEOTIDE SEQUENCE</scope>
    <source>
        <strain evidence="4">CBS 955.72</strain>
    </source>
</reference>
<dbReference type="Proteomes" id="UP001275084">
    <property type="component" value="Unassembled WGS sequence"/>
</dbReference>
<feature type="region of interest" description="Disordered" evidence="1">
    <location>
        <begin position="489"/>
        <end position="510"/>
    </location>
</feature>
<protein>
    <recommendedName>
        <fullName evidence="3">DUF1996 domain-containing protein</fullName>
    </recommendedName>
</protein>
<feature type="compositionally biased region" description="Basic residues" evidence="1">
    <location>
        <begin position="493"/>
        <end position="510"/>
    </location>
</feature>
<feature type="signal peptide" evidence="2">
    <location>
        <begin position="1"/>
        <end position="18"/>
    </location>
</feature>
<keyword evidence="5" id="KW-1185">Reference proteome</keyword>
<evidence type="ECO:0000256" key="2">
    <source>
        <dbReference type="SAM" id="SignalP"/>
    </source>
</evidence>
<dbReference type="EMBL" id="JAUIQD010000002">
    <property type="protein sequence ID" value="KAK3359858.1"/>
    <property type="molecule type" value="Genomic_DNA"/>
</dbReference>
<dbReference type="InterPro" id="IPR018535">
    <property type="entry name" value="DUF1996"/>
</dbReference>
<organism evidence="4 5">
    <name type="scientific">Lasiosphaeria hispida</name>
    <dbReference type="NCBI Taxonomy" id="260671"/>
    <lineage>
        <taxon>Eukaryota</taxon>
        <taxon>Fungi</taxon>
        <taxon>Dikarya</taxon>
        <taxon>Ascomycota</taxon>
        <taxon>Pezizomycotina</taxon>
        <taxon>Sordariomycetes</taxon>
        <taxon>Sordariomycetidae</taxon>
        <taxon>Sordariales</taxon>
        <taxon>Lasiosphaeriaceae</taxon>
        <taxon>Lasiosphaeria</taxon>
    </lineage>
</organism>